<dbReference type="GO" id="GO:0015667">
    <property type="term" value="F:site-specific DNA-methyltransferase (cytosine-N4-specific) activity"/>
    <property type="evidence" value="ECO:0007669"/>
    <property type="project" value="UniProtKB-EC"/>
</dbReference>
<dbReference type="EMBL" id="JAACQH010000009">
    <property type="protein sequence ID" value="NCS90908.1"/>
    <property type="molecule type" value="Genomic_DNA"/>
</dbReference>
<dbReference type="GO" id="GO:0009307">
    <property type="term" value="P:DNA restriction-modification system"/>
    <property type="evidence" value="ECO:0007669"/>
    <property type="project" value="UniProtKB-KW"/>
</dbReference>
<sequence length="277" mass="31670">MSKIELQQGNCIKLLQTLKPNSIDLIFADPPYNLSGEGYLTTQNGKVAKLHKGNWDVIIDIHKFNEEWIKECIRVLSDNGTLWISGTLHNHPSVGVILKKLGLWIINDVIWFKRNATPLLSTNRLAPSTELIWAASKTKKYFFNYDLAKQINGGKQMKNLWEINAERHKTIHPTEKPETLLQRIILIASKEGQTILDPFMGSGTTGVVAKRLKRNFIGIEIDEKYFEIAKARIGIEQPTKNLANYLENGKNGHEQTKMVMEKKVKYKTKAEMKKLMK</sequence>
<keyword evidence="3" id="KW-0808">Transferase</keyword>
<dbReference type="AlphaFoldDB" id="A0A8J7YXP4"/>
<evidence type="ECO:0000256" key="3">
    <source>
        <dbReference type="ARBA" id="ARBA00022679"/>
    </source>
</evidence>
<dbReference type="Gene3D" id="3.40.50.150">
    <property type="entry name" value="Vaccinia Virus protein VP39"/>
    <property type="match status" value="1"/>
</dbReference>
<feature type="domain" description="DNA methylase N-4/N-6" evidence="5">
    <location>
        <begin position="23"/>
        <end position="230"/>
    </location>
</feature>
<evidence type="ECO:0000256" key="4">
    <source>
        <dbReference type="RuleBase" id="RU362026"/>
    </source>
</evidence>
<evidence type="ECO:0000313" key="8">
    <source>
        <dbReference type="Proteomes" id="UP000738826"/>
    </source>
</evidence>
<organism evidence="7 8">
    <name type="scientific">Candidatus Altarchaeum hamiconexum</name>
    <dbReference type="NCBI Taxonomy" id="1803513"/>
    <lineage>
        <taxon>Archaea</taxon>
        <taxon>Candidatus Altarchaeota</taxon>
        <taxon>Candidatus Altiarchaeia</taxon>
        <taxon>Candidatus Altarchaeales</taxon>
        <taxon>Candidatus Altarchaeaceae</taxon>
        <taxon>Candidatus Altarchaeum</taxon>
    </lineage>
</organism>
<proteinExistence type="inferred from homology"/>
<evidence type="ECO:0000256" key="1">
    <source>
        <dbReference type="ARBA" id="ARBA00006594"/>
    </source>
</evidence>
<keyword evidence="4" id="KW-0680">Restriction system</keyword>
<dbReference type="GO" id="GO:0009007">
    <property type="term" value="F:site-specific DNA-methyltransferase (adenine-specific) activity"/>
    <property type="evidence" value="ECO:0007669"/>
    <property type="project" value="TreeGrafter"/>
</dbReference>
<dbReference type="GO" id="GO:0003677">
    <property type="term" value="F:DNA binding"/>
    <property type="evidence" value="ECO:0007669"/>
    <property type="project" value="InterPro"/>
</dbReference>
<keyword evidence="4" id="KW-0949">S-adenosyl-L-methionine</keyword>
<evidence type="ECO:0000313" key="6">
    <source>
        <dbReference type="EMBL" id="NCN64827.1"/>
    </source>
</evidence>
<dbReference type="SUPFAM" id="SSF53335">
    <property type="entry name" value="S-adenosyl-L-methionine-dependent methyltransferases"/>
    <property type="match status" value="1"/>
</dbReference>
<dbReference type="PRINTS" id="PR00508">
    <property type="entry name" value="S21N4MTFRASE"/>
</dbReference>
<evidence type="ECO:0000259" key="5">
    <source>
        <dbReference type="Pfam" id="PF01555"/>
    </source>
</evidence>
<dbReference type="GO" id="GO:0008170">
    <property type="term" value="F:N-methyltransferase activity"/>
    <property type="evidence" value="ECO:0007669"/>
    <property type="project" value="InterPro"/>
</dbReference>
<keyword evidence="2 4" id="KW-0489">Methyltransferase</keyword>
<comment type="caution">
    <text evidence="7">The sequence shown here is derived from an EMBL/GenBank/DDBJ whole genome shotgun (WGS) entry which is preliminary data.</text>
</comment>
<comment type="catalytic activity">
    <reaction evidence="4">
        <text>a 2'-deoxycytidine in DNA + S-adenosyl-L-methionine = an N(4)-methyl-2'-deoxycytidine in DNA + S-adenosyl-L-homocysteine + H(+)</text>
        <dbReference type="Rhea" id="RHEA:16857"/>
        <dbReference type="Rhea" id="RHEA-COMP:11369"/>
        <dbReference type="Rhea" id="RHEA-COMP:13674"/>
        <dbReference type="ChEBI" id="CHEBI:15378"/>
        <dbReference type="ChEBI" id="CHEBI:57856"/>
        <dbReference type="ChEBI" id="CHEBI:59789"/>
        <dbReference type="ChEBI" id="CHEBI:85452"/>
        <dbReference type="ChEBI" id="CHEBI:137933"/>
        <dbReference type="EC" id="2.1.1.113"/>
    </reaction>
</comment>
<dbReference type="Pfam" id="PF01555">
    <property type="entry name" value="N6_N4_Mtase"/>
    <property type="match status" value="1"/>
</dbReference>
<dbReference type="EMBL" id="JAACVF010000045">
    <property type="protein sequence ID" value="NCN64827.1"/>
    <property type="molecule type" value="Genomic_DNA"/>
</dbReference>
<dbReference type="InterPro" id="IPR002941">
    <property type="entry name" value="DNA_methylase_N4/N6"/>
</dbReference>
<dbReference type="Proteomes" id="UP000768163">
    <property type="component" value="Unassembled WGS sequence"/>
</dbReference>
<dbReference type="EC" id="2.1.1.113" evidence="4"/>
<dbReference type="InterPro" id="IPR029063">
    <property type="entry name" value="SAM-dependent_MTases_sf"/>
</dbReference>
<dbReference type="PROSITE" id="PS00092">
    <property type="entry name" value="N6_MTASE"/>
    <property type="match status" value="1"/>
</dbReference>
<dbReference type="PANTHER" id="PTHR13370">
    <property type="entry name" value="RNA METHYLASE-RELATED"/>
    <property type="match status" value="1"/>
</dbReference>
<accession>A0A8J7YXP4</accession>
<evidence type="ECO:0000256" key="2">
    <source>
        <dbReference type="ARBA" id="ARBA00022603"/>
    </source>
</evidence>
<name>A0A8J7YXP4_9ARCH</name>
<dbReference type="InterPro" id="IPR001091">
    <property type="entry name" value="RM_Methyltransferase"/>
</dbReference>
<dbReference type="GO" id="GO:0005737">
    <property type="term" value="C:cytoplasm"/>
    <property type="evidence" value="ECO:0007669"/>
    <property type="project" value="TreeGrafter"/>
</dbReference>
<gene>
    <name evidence="7" type="ORF">GW779_00570</name>
    <name evidence="6" type="ORF">GW910_01950</name>
</gene>
<evidence type="ECO:0000313" key="7">
    <source>
        <dbReference type="EMBL" id="NCS90908.1"/>
    </source>
</evidence>
<dbReference type="InterPro" id="IPR002052">
    <property type="entry name" value="DNA_methylase_N6_adenine_CS"/>
</dbReference>
<protein>
    <recommendedName>
        <fullName evidence="4">Type II methyltransferase</fullName>
        <ecNumber evidence="4">2.1.1.113</ecNumber>
    </recommendedName>
    <alternativeName>
        <fullName evidence="4">N-4 cytosine-specific methyltransferase</fullName>
    </alternativeName>
</protein>
<dbReference type="PANTHER" id="PTHR13370:SF3">
    <property type="entry name" value="TRNA (GUANINE(10)-N2)-METHYLTRANSFERASE HOMOLOG"/>
    <property type="match status" value="1"/>
</dbReference>
<dbReference type="GO" id="GO:0032259">
    <property type="term" value="P:methylation"/>
    <property type="evidence" value="ECO:0007669"/>
    <property type="project" value="UniProtKB-KW"/>
</dbReference>
<dbReference type="Proteomes" id="UP000738826">
    <property type="component" value="Unassembled WGS sequence"/>
</dbReference>
<comment type="similarity">
    <text evidence="1 4">Belongs to the N(4)/N(6)-methyltransferase family.</text>
</comment>
<reference evidence="7" key="1">
    <citation type="submission" date="2019-11" db="EMBL/GenBank/DDBJ databases">
        <title>Lipid analysis of CO2-rich subsurface aquifers suggests an autotrophy-based deep biosphere with lysolipids enriched in CPR bacteria.</title>
        <authorList>
            <person name="Probst A.J."/>
            <person name="Elling F.J."/>
            <person name="Castelle C.J."/>
            <person name="Zhu Q."/>
            <person name="Elvert M."/>
            <person name="Birarda G."/>
            <person name="Holman H.-Y."/>
            <person name="Lane K.R."/>
            <person name="Ladd B."/>
            <person name="Ryan M.C."/>
            <person name="Woyke T."/>
            <person name="Hinrichs K.-U."/>
            <person name="Banfield J.F."/>
        </authorList>
    </citation>
    <scope>NUCLEOTIDE SEQUENCE</scope>
    <source>
        <strain evidence="6">CG_2015-01_33_1645</strain>
        <strain evidence="7">CG_2015-04_33_537</strain>
    </source>
</reference>